<gene>
    <name evidence="3" type="ORF">FYJ24_09430</name>
</gene>
<feature type="chain" id="PRO_5039056430" description="Lipoprotein" evidence="2">
    <location>
        <begin position="20"/>
        <end position="225"/>
    </location>
</feature>
<evidence type="ECO:0000313" key="4">
    <source>
        <dbReference type="Proteomes" id="UP000470875"/>
    </source>
</evidence>
<evidence type="ECO:0000256" key="1">
    <source>
        <dbReference type="SAM" id="MobiDB-lite"/>
    </source>
</evidence>
<sequence>MKRIGASLTAILLALTLTACDDTDSSTTQSAEVIQSEPQASDQVGQLLTIAEANLELEGYEVETVTDSGKSIFKKGNWTVIEQKQNDNQVLLTVTKNEDKEEGTETPAAPTEQAPTPEPAVDEERSAALTQATKDAFGGQEFTEILVSDPTLWAGYINGIRVEGDLAYYTLQISADDLDREEFGQQAARALSTLLPASAVEGIDWIIVEDGAGTVIAQEQPNPIM</sequence>
<evidence type="ECO:0000256" key="2">
    <source>
        <dbReference type="SAM" id="SignalP"/>
    </source>
</evidence>
<dbReference type="PROSITE" id="PS51257">
    <property type="entry name" value="PROKAR_LIPOPROTEIN"/>
    <property type="match status" value="1"/>
</dbReference>
<organism evidence="3 4">
    <name type="scientific">Scrofimicrobium canadense</name>
    <dbReference type="NCBI Taxonomy" id="2652290"/>
    <lineage>
        <taxon>Bacteria</taxon>
        <taxon>Bacillati</taxon>
        <taxon>Actinomycetota</taxon>
        <taxon>Actinomycetes</taxon>
        <taxon>Actinomycetales</taxon>
        <taxon>Actinomycetaceae</taxon>
        <taxon>Scrofimicrobium</taxon>
    </lineage>
</organism>
<name>A0A6N7VVH0_9ACTO</name>
<keyword evidence="2" id="KW-0732">Signal</keyword>
<dbReference type="AlphaFoldDB" id="A0A6N7VVH0"/>
<accession>A0A6N7VVH0</accession>
<comment type="caution">
    <text evidence="3">The sequence shown here is derived from an EMBL/GenBank/DDBJ whole genome shotgun (WGS) entry which is preliminary data.</text>
</comment>
<dbReference type="RefSeq" id="WP_154545821.1">
    <property type="nucleotide sequence ID" value="NZ_VULO01000011.1"/>
</dbReference>
<dbReference type="EMBL" id="VULO01000011">
    <property type="protein sequence ID" value="MSS84980.1"/>
    <property type="molecule type" value="Genomic_DNA"/>
</dbReference>
<keyword evidence="4" id="KW-1185">Reference proteome</keyword>
<evidence type="ECO:0008006" key="5">
    <source>
        <dbReference type="Google" id="ProtNLM"/>
    </source>
</evidence>
<proteinExistence type="predicted"/>
<protein>
    <recommendedName>
        <fullName evidence="5">Lipoprotein</fullName>
    </recommendedName>
</protein>
<feature type="compositionally biased region" description="Low complexity" evidence="1">
    <location>
        <begin position="105"/>
        <end position="115"/>
    </location>
</feature>
<reference evidence="3 4" key="1">
    <citation type="submission" date="2019-08" db="EMBL/GenBank/DDBJ databases">
        <title>In-depth cultivation of the pig gut microbiome towards novel bacterial diversity and tailored functional studies.</title>
        <authorList>
            <person name="Wylensek D."/>
            <person name="Hitch T.C.A."/>
            <person name="Clavel T."/>
        </authorList>
    </citation>
    <scope>NUCLEOTIDE SEQUENCE [LARGE SCALE GENOMIC DNA]</scope>
    <source>
        <strain evidence="3 4">WB03_NA08</strain>
    </source>
</reference>
<feature type="region of interest" description="Disordered" evidence="1">
    <location>
        <begin position="96"/>
        <end position="126"/>
    </location>
</feature>
<evidence type="ECO:0000313" key="3">
    <source>
        <dbReference type="EMBL" id="MSS84980.1"/>
    </source>
</evidence>
<dbReference type="Proteomes" id="UP000470875">
    <property type="component" value="Unassembled WGS sequence"/>
</dbReference>
<feature type="signal peptide" evidence="2">
    <location>
        <begin position="1"/>
        <end position="19"/>
    </location>
</feature>